<proteinExistence type="predicted"/>
<evidence type="ECO:0000313" key="2">
    <source>
        <dbReference type="EMBL" id="MBB3727443.1"/>
    </source>
</evidence>
<dbReference type="PANTHER" id="PTHR22642:SF2">
    <property type="entry name" value="PROTEIN LONG AFTER FAR-RED 3"/>
    <property type="match status" value="1"/>
</dbReference>
<dbReference type="Gene3D" id="2.30.40.10">
    <property type="entry name" value="Urease, subunit C, domain 1"/>
    <property type="match status" value="1"/>
</dbReference>
<dbReference type="GO" id="GO:0016810">
    <property type="term" value="F:hydrolase activity, acting on carbon-nitrogen (but not peptide) bonds"/>
    <property type="evidence" value="ECO:0007669"/>
    <property type="project" value="InterPro"/>
</dbReference>
<dbReference type="Gene3D" id="3.20.20.140">
    <property type="entry name" value="Metal-dependent hydrolases"/>
    <property type="match status" value="1"/>
</dbReference>
<sequence>MNTLLRSARLGRNAAPYDVLVSAGRVARVRESITAEPGWEVVDLDGRFVLPGLWDHHVHFDQWTLARERVDLSGAESAAATARLVAERLRTRPPEGELPLVGYGFRDAMWADRPHRDLLDAAAPDVAHIPVVLISGDLHSCWLNSAAARRYGWAEHASGVLRESEWQPILADVNRLPPEVLDAWAAKSAAAAAARGVVGVVELEAPWQLDAWIRRVRGGNRALRVACGVWPSHLEEAIERGLRSGEVIHGTDGLVEMGPFKVITDGSLNTRTAYCHDPYPGLEGDAHPHGMLLVPPEELVPLMERAWRAGLRPAVHAIGDRANSLALDAFERVGARGTIEHAQLLDEADLGRFAALGVVASVQPEHAMDDRDVADHHWAGRTGRAFAFGALLTAGARLVLGSDAPVAPLDPWVTIAAAVDRSRDGREPWHPEHTIPVAEAIAASTRNGRANLAEGDEADLVVTDDNPYEGRALRSMPVSATMLAGRWTWRED</sequence>
<name>A0A7W5Y7K8_9ACTN</name>
<dbReference type="Proteomes" id="UP000579945">
    <property type="component" value="Unassembled WGS sequence"/>
</dbReference>
<gene>
    <name evidence="2" type="ORF">FHR33_003303</name>
</gene>
<dbReference type="Gene3D" id="3.10.310.70">
    <property type="match status" value="1"/>
</dbReference>
<dbReference type="AlphaFoldDB" id="A0A7W5Y7K8"/>
<dbReference type="GeneID" id="95389740"/>
<dbReference type="SUPFAM" id="SSF51556">
    <property type="entry name" value="Metallo-dependent hydrolases"/>
    <property type="match status" value="1"/>
</dbReference>
<comment type="caution">
    <text evidence="2">The sequence shown here is derived from an EMBL/GenBank/DDBJ whole genome shotgun (WGS) entry which is preliminary data.</text>
</comment>
<organism evidence="2 3">
    <name type="scientific">Nonomuraea dietziae</name>
    <dbReference type="NCBI Taxonomy" id="65515"/>
    <lineage>
        <taxon>Bacteria</taxon>
        <taxon>Bacillati</taxon>
        <taxon>Actinomycetota</taxon>
        <taxon>Actinomycetes</taxon>
        <taxon>Streptosporangiales</taxon>
        <taxon>Streptosporangiaceae</taxon>
        <taxon>Nonomuraea</taxon>
    </lineage>
</organism>
<accession>A0A7W5Y7K8</accession>
<dbReference type="InterPro" id="IPR032466">
    <property type="entry name" value="Metal_Hydrolase"/>
</dbReference>
<feature type="domain" description="Amidohydrolase 3" evidence="1">
    <location>
        <begin position="40"/>
        <end position="486"/>
    </location>
</feature>
<evidence type="ECO:0000313" key="3">
    <source>
        <dbReference type="Proteomes" id="UP000579945"/>
    </source>
</evidence>
<dbReference type="InterPro" id="IPR011059">
    <property type="entry name" value="Metal-dep_hydrolase_composite"/>
</dbReference>
<dbReference type="Pfam" id="PF07969">
    <property type="entry name" value="Amidohydro_3"/>
    <property type="match status" value="1"/>
</dbReference>
<dbReference type="EMBL" id="JACIBV010000001">
    <property type="protein sequence ID" value="MBB3727443.1"/>
    <property type="molecule type" value="Genomic_DNA"/>
</dbReference>
<dbReference type="InterPro" id="IPR013108">
    <property type="entry name" value="Amidohydro_3"/>
</dbReference>
<protein>
    <recommendedName>
        <fullName evidence="1">Amidohydrolase 3 domain-containing protein</fullName>
    </recommendedName>
</protein>
<keyword evidence="3" id="KW-1185">Reference proteome</keyword>
<dbReference type="PANTHER" id="PTHR22642">
    <property type="entry name" value="IMIDAZOLONEPROPIONASE"/>
    <property type="match status" value="1"/>
</dbReference>
<dbReference type="InterPro" id="IPR033932">
    <property type="entry name" value="YtcJ-like"/>
</dbReference>
<dbReference type="SUPFAM" id="SSF51338">
    <property type="entry name" value="Composite domain of metallo-dependent hydrolases"/>
    <property type="match status" value="1"/>
</dbReference>
<dbReference type="RefSeq" id="WP_183648012.1">
    <property type="nucleotide sequence ID" value="NZ_JACIBV010000001.1"/>
</dbReference>
<reference evidence="2 3" key="1">
    <citation type="submission" date="2020-08" db="EMBL/GenBank/DDBJ databases">
        <title>Sequencing the genomes of 1000 actinobacteria strains.</title>
        <authorList>
            <person name="Klenk H.-P."/>
        </authorList>
    </citation>
    <scope>NUCLEOTIDE SEQUENCE [LARGE SCALE GENOMIC DNA]</scope>
    <source>
        <strain evidence="2 3">DSM 44320</strain>
    </source>
</reference>
<evidence type="ECO:0000259" key="1">
    <source>
        <dbReference type="Pfam" id="PF07969"/>
    </source>
</evidence>
<dbReference type="CDD" id="cd01300">
    <property type="entry name" value="YtcJ_like"/>
    <property type="match status" value="1"/>
</dbReference>